<reference evidence="2" key="1">
    <citation type="journal article" date="2021" name="PeerJ">
        <title>Extensive microbial diversity within the chicken gut microbiome revealed by metagenomics and culture.</title>
        <authorList>
            <person name="Gilroy R."/>
            <person name="Ravi A."/>
            <person name="Getino M."/>
            <person name="Pursley I."/>
            <person name="Horton D.L."/>
            <person name="Alikhan N.F."/>
            <person name="Baker D."/>
            <person name="Gharbi K."/>
            <person name="Hall N."/>
            <person name="Watson M."/>
            <person name="Adriaenssens E.M."/>
            <person name="Foster-Nyarko E."/>
            <person name="Jarju S."/>
            <person name="Secka A."/>
            <person name="Antonio M."/>
            <person name="Oren A."/>
            <person name="Chaudhuri R.R."/>
            <person name="La Ragione R."/>
            <person name="Hildebrand F."/>
            <person name="Pallen M.J."/>
        </authorList>
    </citation>
    <scope>NUCLEOTIDE SEQUENCE</scope>
    <source>
        <strain evidence="2">ChiGjej6B6-14162</strain>
    </source>
</reference>
<dbReference type="AlphaFoldDB" id="A0A9D1X7X7"/>
<dbReference type="NCBIfam" id="TIGR00199">
    <property type="entry name" value="PncC_domain"/>
    <property type="match status" value="1"/>
</dbReference>
<comment type="caution">
    <text evidence="2">The sequence shown here is derived from an EMBL/GenBank/DDBJ whole genome shotgun (WGS) entry which is preliminary data.</text>
</comment>
<dbReference type="SUPFAM" id="SSF142433">
    <property type="entry name" value="CinA-like"/>
    <property type="match status" value="1"/>
</dbReference>
<evidence type="ECO:0000259" key="1">
    <source>
        <dbReference type="Pfam" id="PF02464"/>
    </source>
</evidence>
<dbReference type="Proteomes" id="UP000886740">
    <property type="component" value="Unassembled WGS sequence"/>
</dbReference>
<dbReference type="InterPro" id="IPR036653">
    <property type="entry name" value="CinA-like_C"/>
</dbReference>
<evidence type="ECO:0000313" key="3">
    <source>
        <dbReference type="Proteomes" id="UP000886740"/>
    </source>
</evidence>
<evidence type="ECO:0000313" key="2">
    <source>
        <dbReference type="EMBL" id="HIX74559.1"/>
    </source>
</evidence>
<dbReference type="Pfam" id="PF02464">
    <property type="entry name" value="CinA"/>
    <property type="match status" value="1"/>
</dbReference>
<sequence length="166" mass="16961">MENKNIEAGESLEVRLGQLLLRKGLTMGTAESCTGGKIASLMTSVAGSSAYFVGGVVSYTNEVKHQVLGVSSEALDRYGAVSQAVVEQMAQGATRVLGCDCAVATSGIAGPGGGTPAKPVGTVWIAACHGERVRSACFHFGGDRLGNIRSSAEAALSMLLELLGND</sequence>
<organism evidence="2 3">
    <name type="scientific">Candidatus Parabacteroides intestinipullorum</name>
    <dbReference type="NCBI Taxonomy" id="2838723"/>
    <lineage>
        <taxon>Bacteria</taxon>
        <taxon>Pseudomonadati</taxon>
        <taxon>Bacteroidota</taxon>
        <taxon>Bacteroidia</taxon>
        <taxon>Bacteroidales</taxon>
        <taxon>Tannerellaceae</taxon>
        <taxon>Parabacteroides</taxon>
    </lineage>
</organism>
<feature type="domain" description="CinA C-terminal" evidence="1">
    <location>
        <begin position="10"/>
        <end position="163"/>
    </location>
</feature>
<name>A0A9D1X7X7_9BACT</name>
<protein>
    <submittedName>
        <fullName evidence="2">CinA family protein</fullName>
    </submittedName>
</protein>
<accession>A0A9D1X7X7</accession>
<gene>
    <name evidence="2" type="ORF">H9977_05955</name>
</gene>
<dbReference type="EMBL" id="DXEL01000044">
    <property type="protein sequence ID" value="HIX74559.1"/>
    <property type="molecule type" value="Genomic_DNA"/>
</dbReference>
<dbReference type="InterPro" id="IPR008136">
    <property type="entry name" value="CinA_C"/>
</dbReference>
<proteinExistence type="predicted"/>
<reference evidence="2" key="2">
    <citation type="submission" date="2021-04" db="EMBL/GenBank/DDBJ databases">
        <authorList>
            <person name="Gilroy R."/>
        </authorList>
    </citation>
    <scope>NUCLEOTIDE SEQUENCE</scope>
    <source>
        <strain evidence="2">ChiGjej6B6-14162</strain>
    </source>
</reference>
<dbReference type="Gene3D" id="3.90.950.20">
    <property type="entry name" value="CinA-like"/>
    <property type="match status" value="1"/>
</dbReference>